<evidence type="ECO:0000256" key="2">
    <source>
        <dbReference type="ARBA" id="ARBA00022801"/>
    </source>
</evidence>
<comment type="caution">
    <text evidence="4">The sequence shown here is derived from an EMBL/GenBank/DDBJ whole genome shotgun (WGS) entry which is preliminary data.</text>
</comment>
<dbReference type="EC" id="3.-.-.-" evidence="4"/>
<organism evidence="4 5">
    <name type="scientific">Bacillus salitolerans</name>
    <dbReference type="NCBI Taxonomy" id="1437434"/>
    <lineage>
        <taxon>Bacteria</taxon>
        <taxon>Bacillati</taxon>
        <taxon>Bacillota</taxon>
        <taxon>Bacilli</taxon>
        <taxon>Bacillales</taxon>
        <taxon>Bacillaceae</taxon>
        <taxon>Bacillus</taxon>
    </lineage>
</organism>
<dbReference type="RefSeq" id="WP_377930150.1">
    <property type="nucleotide sequence ID" value="NZ_JBHUEM010000052.1"/>
</dbReference>
<protein>
    <submittedName>
        <fullName evidence="4">Polysaccharide deacetylase family protein</fullName>
        <ecNumber evidence="4">3.-.-.-</ecNumber>
    </submittedName>
</protein>
<evidence type="ECO:0000313" key="5">
    <source>
        <dbReference type="Proteomes" id="UP001597214"/>
    </source>
</evidence>
<keyword evidence="1" id="KW-0479">Metal-binding</keyword>
<dbReference type="PANTHER" id="PTHR10587:SF133">
    <property type="entry name" value="CHITIN DEACETYLASE 1-RELATED"/>
    <property type="match status" value="1"/>
</dbReference>
<dbReference type="Proteomes" id="UP001597214">
    <property type="component" value="Unassembled WGS sequence"/>
</dbReference>
<evidence type="ECO:0000313" key="4">
    <source>
        <dbReference type="EMBL" id="MFD1738924.1"/>
    </source>
</evidence>
<proteinExistence type="predicted"/>
<dbReference type="InterPro" id="IPR050248">
    <property type="entry name" value="Polysacc_deacetylase_ArnD"/>
</dbReference>
<dbReference type="SUPFAM" id="SSF88713">
    <property type="entry name" value="Glycoside hydrolase/deacetylase"/>
    <property type="match status" value="1"/>
</dbReference>
<dbReference type="Pfam" id="PF01522">
    <property type="entry name" value="Polysacc_deac_1"/>
    <property type="match status" value="1"/>
</dbReference>
<dbReference type="PROSITE" id="PS51677">
    <property type="entry name" value="NODB"/>
    <property type="match status" value="1"/>
</dbReference>
<keyword evidence="2 4" id="KW-0378">Hydrolase</keyword>
<dbReference type="PANTHER" id="PTHR10587">
    <property type="entry name" value="GLYCOSYL TRANSFERASE-RELATED"/>
    <property type="match status" value="1"/>
</dbReference>
<name>A0ABW4LVT6_9BACI</name>
<accession>A0ABW4LVT6</accession>
<sequence length="197" mass="23160">MITKVNQIKETSKQAVVLTFDDGPGKYLPEILTILQRYDIQATFFWQSRFLYKKRPWRRTVEEGHTIGSHTINHPNLLKLTYDEQYRQIHKSKQYIEAITSQDVELFRPPFGAYNECTIKITKELHLLPVLWSISSFDWSLKHNPIEIVNNVVDNLHDDGIILLHELEQTVKILPELIEGIQAKGFQFTNLSRSNWR</sequence>
<dbReference type="Gene3D" id="3.20.20.370">
    <property type="entry name" value="Glycoside hydrolase/deacetylase"/>
    <property type="match status" value="1"/>
</dbReference>
<evidence type="ECO:0000259" key="3">
    <source>
        <dbReference type="PROSITE" id="PS51677"/>
    </source>
</evidence>
<reference evidence="5" key="1">
    <citation type="journal article" date="2019" name="Int. J. Syst. Evol. Microbiol.">
        <title>The Global Catalogue of Microorganisms (GCM) 10K type strain sequencing project: providing services to taxonomists for standard genome sequencing and annotation.</title>
        <authorList>
            <consortium name="The Broad Institute Genomics Platform"/>
            <consortium name="The Broad Institute Genome Sequencing Center for Infectious Disease"/>
            <person name="Wu L."/>
            <person name="Ma J."/>
        </authorList>
    </citation>
    <scope>NUCLEOTIDE SEQUENCE [LARGE SCALE GENOMIC DNA]</scope>
    <source>
        <strain evidence="5">CCUG 49339</strain>
    </source>
</reference>
<feature type="domain" description="NodB homology" evidence="3">
    <location>
        <begin position="14"/>
        <end position="189"/>
    </location>
</feature>
<dbReference type="EMBL" id="JBHUEM010000052">
    <property type="protein sequence ID" value="MFD1738924.1"/>
    <property type="molecule type" value="Genomic_DNA"/>
</dbReference>
<keyword evidence="5" id="KW-1185">Reference proteome</keyword>
<gene>
    <name evidence="4" type="ORF">ACFSCX_20640</name>
</gene>
<evidence type="ECO:0000256" key="1">
    <source>
        <dbReference type="ARBA" id="ARBA00022723"/>
    </source>
</evidence>
<dbReference type="InterPro" id="IPR011330">
    <property type="entry name" value="Glyco_hydro/deAcase_b/a-brl"/>
</dbReference>
<dbReference type="GO" id="GO:0016787">
    <property type="term" value="F:hydrolase activity"/>
    <property type="evidence" value="ECO:0007669"/>
    <property type="project" value="UniProtKB-KW"/>
</dbReference>
<dbReference type="CDD" id="cd10917">
    <property type="entry name" value="CE4_NodB_like_6s_7s"/>
    <property type="match status" value="1"/>
</dbReference>
<dbReference type="InterPro" id="IPR002509">
    <property type="entry name" value="NODB_dom"/>
</dbReference>